<evidence type="ECO:0000256" key="1">
    <source>
        <dbReference type="SAM" id="MobiDB-lite"/>
    </source>
</evidence>
<proteinExistence type="predicted"/>
<feature type="region of interest" description="Disordered" evidence="1">
    <location>
        <begin position="595"/>
        <end position="733"/>
    </location>
</feature>
<sequence length="733" mass="82612">MADENVPSPAPTRSDDKIMPFNAWVPIRRCNYVLDLQKKQRNPIFLIFVDILQNTNFFRAFTASASVPAIYLNEEWFVLDADLLIAALEITLIDQNHLFESPLPDDAMMDYRPGSPISLASDDFILGNLKFIPKGERDEDFGINIPEELITEEIQNSPYYLRYVEIMTRHERQLAAEGEQPSKPALAKRPRKGKVLKVRKQKEVGHLVDKDYEECEPALEPRLHNEEADVQRAIELSLKDLEERGCKGKGIAMDEKAAQSLLDLHTPKAKKSSETETKIFDGGDDKGEEVPHTVILEEKTTEMEEDQAGPNPGSRHEGLAGSNLDLHQEDQARPNPSSRCVDQTRPDFKPIHKKFLTSAYSRVRINLKIVAEEQARLENPTTSSETISSLKNLEDPFTYGDQFLLDKENEEELEKTAQETKAKSIFSVPIHQASPSAPPLSTLVIDLSSPKPSSTMAEKPTTTITTTTTATTLPLLPPLPQHQRLTDPDLTTYISDLEQQLADLVRTNATLAEQVDKHHSRLNTLELRGLPHKISITVREEVKRSVQDAMQAPLREQFRELPEADMKHILEHRIWESRSYETHQDHMNLYEALQKSIEHPPPPPPKDSDKSKKRRHDSGASRSTLPPSLPLADSDRSKKKKHSSGASGSSKPYATQSSAWTTSNTKDTLSGSSKQRKASSEYQPINDDPVPTNEEHSSNDEDTSAAHIPKVDTRKDWWKPIPEEERPETLEPA</sequence>
<name>A0ABQ4YXY1_9ASTR</name>
<comment type="caution">
    <text evidence="2">The sequence shown here is derived from an EMBL/GenBank/DDBJ whole genome shotgun (WGS) entry which is preliminary data.</text>
</comment>
<reference evidence="2" key="2">
    <citation type="submission" date="2022-01" db="EMBL/GenBank/DDBJ databases">
        <authorList>
            <person name="Yamashiro T."/>
            <person name="Shiraishi A."/>
            <person name="Satake H."/>
            <person name="Nakayama K."/>
        </authorList>
    </citation>
    <scope>NUCLEOTIDE SEQUENCE</scope>
</reference>
<feature type="region of interest" description="Disordered" evidence="1">
    <location>
        <begin position="174"/>
        <end position="193"/>
    </location>
</feature>
<evidence type="ECO:0000313" key="2">
    <source>
        <dbReference type="EMBL" id="GJS82738.1"/>
    </source>
</evidence>
<dbReference type="EMBL" id="BQNB010010847">
    <property type="protein sequence ID" value="GJS82738.1"/>
    <property type="molecule type" value="Genomic_DNA"/>
</dbReference>
<feature type="compositionally biased region" description="Basic and acidic residues" evidence="1">
    <location>
        <begin position="271"/>
        <end position="302"/>
    </location>
</feature>
<evidence type="ECO:0000313" key="3">
    <source>
        <dbReference type="Proteomes" id="UP001151760"/>
    </source>
</evidence>
<accession>A0ABQ4YXY1</accession>
<organism evidence="2 3">
    <name type="scientific">Tanacetum coccineum</name>
    <dbReference type="NCBI Taxonomy" id="301880"/>
    <lineage>
        <taxon>Eukaryota</taxon>
        <taxon>Viridiplantae</taxon>
        <taxon>Streptophyta</taxon>
        <taxon>Embryophyta</taxon>
        <taxon>Tracheophyta</taxon>
        <taxon>Spermatophyta</taxon>
        <taxon>Magnoliopsida</taxon>
        <taxon>eudicotyledons</taxon>
        <taxon>Gunneridae</taxon>
        <taxon>Pentapetalae</taxon>
        <taxon>asterids</taxon>
        <taxon>campanulids</taxon>
        <taxon>Asterales</taxon>
        <taxon>Asteraceae</taxon>
        <taxon>Asteroideae</taxon>
        <taxon>Anthemideae</taxon>
        <taxon>Anthemidinae</taxon>
        <taxon>Tanacetum</taxon>
    </lineage>
</organism>
<protein>
    <submittedName>
        <fullName evidence="2">Histone deacetylase 14</fullName>
    </submittedName>
</protein>
<feature type="region of interest" description="Disordered" evidence="1">
    <location>
        <begin position="264"/>
        <end position="321"/>
    </location>
</feature>
<dbReference type="Proteomes" id="UP001151760">
    <property type="component" value="Unassembled WGS sequence"/>
</dbReference>
<gene>
    <name evidence="2" type="ORF">Tco_0749279</name>
</gene>
<keyword evidence="3" id="KW-1185">Reference proteome</keyword>
<dbReference type="InterPro" id="IPR003903">
    <property type="entry name" value="UIM_dom"/>
</dbReference>
<dbReference type="PROSITE" id="PS50330">
    <property type="entry name" value="UIM"/>
    <property type="match status" value="1"/>
</dbReference>
<feature type="compositionally biased region" description="Basic and acidic residues" evidence="1">
    <location>
        <begin position="709"/>
        <end position="733"/>
    </location>
</feature>
<feature type="compositionally biased region" description="Polar residues" evidence="1">
    <location>
        <begin position="652"/>
        <end position="673"/>
    </location>
</feature>
<reference evidence="2" key="1">
    <citation type="journal article" date="2022" name="Int. J. Mol. Sci.">
        <title>Draft Genome of Tanacetum Coccineum: Genomic Comparison of Closely Related Tanacetum-Family Plants.</title>
        <authorList>
            <person name="Yamashiro T."/>
            <person name="Shiraishi A."/>
            <person name="Nakayama K."/>
            <person name="Satake H."/>
        </authorList>
    </citation>
    <scope>NUCLEOTIDE SEQUENCE</scope>
</reference>